<accession>A0A194XGT3</accession>
<dbReference type="KEGG" id="psco:LY89DRAFT_535852"/>
<sequence length="273" mass="28000">ALAFSSLVNGHMMLLNPAPLRAKNNPHSKQSAIDYSYTSPLSGPSQFPCKGYLVDMSDPSGAGASVQTYTAGAASSFSVTGGATHGGGSCQITLAYPADNFRKFTVIHSYEGSCPLSDGQEFPFTVPADAPTGRAAFVWTWYNKIGNREIYQDAAAVTIIAGTGSTPDIPFSERPDIFVANMGSCTTIEGTEVIFPDPGPDVTRMLSNTMASTMSSTIKGVCLPVNGIGNSGGSNGNAGPGVASSSLSMPPPTQATATLASSASFFTALPTSA</sequence>
<feature type="non-terminal residue" evidence="1">
    <location>
        <position position="1"/>
    </location>
</feature>
<proteinExistence type="predicted"/>
<dbReference type="PANTHER" id="PTHR36182:SF1">
    <property type="entry name" value="PROTEIN, PUTATIVE (AFU_ORTHOLOGUE AFUA_6G10930)-RELATED"/>
    <property type="match status" value="1"/>
</dbReference>
<dbReference type="PANTHER" id="PTHR36182">
    <property type="entry name" value="PROTEIN, PUTATIVE (AFU_ORTHOLOGUE AFUA_6G10930)-RELATED"/>
    <property type="match status" value="1"/>
</dbReference>
<dbReference type="Gene3D" id="2.70.50.70">
    <property type="match status" value="1"/>
</dbReference>
<dbReference type="GeneID" id="28817823"/>
<evidence type="ECO:0008006" key="3">
    <source>
        <dbReference type="Google" id="ProtNLM"/>
    </source>
</evidence>
<dbReference type="RefSeq" id="XP_018073765.1">
    <property type="nucleotide sequence ID" value="XM_018208097.1"/>
</dbReference>
<name>A0A194XGT3_MOLSC</name>
<organism evidence="1 2">
    <name type="scientific">Mollisia scopiformis</name>
    <name type="common">Conifer needle endophyte fungus</name>
    <name type="synonym">Phialocephala scopiformis</name>
    <dbReference type="NCBI Taxonomy" id="149040"/>
    <lineage>
        <taxon>Eukaryota</taxon>
        <taxon>Fungi</taxon>
        <taxon>Dikarya</taxon>
        <taxon>Ascomycota</taxon>
        <taxon>Pezizomycotina</taxon>
        <taxon>Leotiomycetes</taxon>
        <taxon>Helotiales</taxon>
        <taxon>Mollisiaceae</taxon>
        <taxon>Mollisia</taxon>
    </lineage>
</organism>
<dbReference type="EMBL" id="KQ947411">
    <property type="protein sequence ID" value="KUJ19410.1"/>
    <property type="molecule type" value="Genomic_DNA"/>
</dbReference>
<keyword evidence="2" id="KW-1185">Reference proteome</keyword>
<dbReference type="InParanoid" id="A0A194XGT3"/>
<evidence type="ECO:0000313" key="2">
    <source>
        <dbReference type="Proteomes" id="UP000070700"/>
    </source>
</evidence>
<feature type="non-terminal residue" evidence="1">
    <location>
        <position position="273"/>
    </location>
</feature>
<protein>
    <recommendedName>
        <fullName evidence="3">Lytic polysaccharide monooxygenase</fullName>
    </recommendedName>
</protein>
<dbReference type="OrthoDB" id="2342176at2759"/>
<gene>
    <name evidence="1" type="ORF">LY89DRAFT_535852</name>
</gene>
<evidence type="ECO:0000313" key="1">
    <source>
        <dbReference type="EMBL" id="KUJ19410.1"/>
    </source>
</evidence>
<dbReference type="Proteomes" id="UP000070700">
    <property type="component" value="Unassembled WGS sequence"/>
</dbReference>
<reference evidence="1 2" key="1">
    <citation type="submission" date="2015-10" db="EMBL/GenBank/DDBJ databases">
        <title>Full genome of DAOMC 229536 Phialocephala scopiformis, a fungal endophyte of spruce producing the potent anti-insectan compound rugulosin.</title>
        <authorList>
            <consortium name="DOE Joint Genome Institute"/>
            <person name="Walker A.K."/>
            <person name="Frasz S.L."/>
            <person name="Seifert K.A."/>
            <person name="Miller J.D."/>
            <person name="Mondo S.J."/>
            <person name="Labutti K."/>
            <person name="Lipzen A."/>
            <person name="Dockter R."/>
            <person name="Kennedy M."/>
            <person name="Grigoriev I.V."/>
            <person name="Spatafora J.W."/>
        </authorList>
    </citation>
    <scope>NUCLEOTIDE SEQUENCE [LARGE SCALE GENOMIC DNA]</scope>
    <source>
        <strain evidence="1 2">CBS 120377</strain>
    </source>
</reference>
<dbReference type="AlphaFoldDB" id="A0A194XGT3"/>